<gene>
    <name evidence="1" type="ORF">NPIL_614161</name>
</gene>
<organism evidence="1 2">
    <name type="scientific">Nephila pilipes</name>
    <name type="common">Giant wood spider</name>
    <name type="synonym">Nephila maculata</name>
    <dbReference type="NCBI Taxonomy" id="299642"/>
    <lineage>
        <taxon>Eukaryota</taxon>
        <taxon>Metazoa</taxon>
        <taxon>Ecdysozoa</taxon>
        <taxon>Arthropoda</taxon>
        <taxon>Chelicerata</taxon>
        <taxon>Arachnida</taxon>
        <taxon>Araneae</taxon>
        <taxon>Araneomorphae</taxon>
        <taxon>Entelegynae</taxon>
        <taxon>Araneoidea</taxon>
        <taxon>Nephilidae</taxon>
        <taxon>Nephila</taxon>
    </lineage>
</organism>
<dbReference type="EMBL" id="BMAW01020616">
    <property type="protein sequence ID" value="GFT69071.1"/>
    <property type="molecule type" value="Genomic_DNA"/>
</dbReference>
<accession>A0A8X6PGE2</accession>
<protein>
    <submittedName>
        <fullName evidence="1">Uncharacterized protein</fullName>
    </submittedName>
</protein>
<name>A0A8X6PGE2_NEPPI</name>
<dbReference type="Proteomes" id="UP000887013">
    <property type="component" value="Unassembled WGS sequence"/>
</dbReference>
<dbReference type="AlphaFoldDB" id="A0A8X6PGE2"/>
<proteinExistence type="predicted"/>
<reference evidence="1" key="1">
    <citation type="submission" date="2020-08" db="EMBL/GenBank/DDBJ databases">
        <title>Multicomponent nature underlies the extraordinary mechanical properties of spider dragline silk.</title>
        <authorList>
            <person name="Kono N."/>
            <person name="Nakamura H."/>
            <person name="Mori M."/>
            <person name="Yoshida Y."/>
            <person name="Ohtoshi R."/>
            <person name="Malay A.D."/>
            <person name="Moran D.A.P."/>
            <person name="Tomita M."/>
            <person name="Numata K."/>
            <person name="Arakawa K."/>
        </authorList>
    </citation>
    <scope>NUCLEOTIDE SEQUENCE</scope>
</reference>
<sequence length="69" mass="7865">MWVSHCYEVRISPPRTGKARSPSEISKVKFEMGSTVSLRQSVFAKNAALSLRANVICINPYHPIRWHPK</sequence>
<keyword evidence="2" id="KW-1185">Reference proteome</keyword>
<evidence type="ECO:0000313" key="2">
    <source>
        <dbReference type="Proteomes" id="UP000887013"/>
    </source>
</evidence>
<comment type="caution">
    <text evidence="1">The sequence shown here is derived from an EMBL/GenBank/DDBJ whole genome shotgun (WGS) entry which is preliminary data.</text>
</comment>
<evidence type="ECO:0000313" key="1">
    <source>
        <dbReference type="EMBL" id="GFT69071.1"/>
    </source>
</evidence>